<organism evidence="2 3">
    <name type="scientific">Vibrio ulleungensis</name>
    <dbReference type="NCBI Taxonomy" id="2807619"/>
    <lineage>
        <taxon>Bacteria</taxon>
        <taxon>Pseudomonadati</taxon>
        <taxon>Pseudomonadota</taxon>
        <taxon>Gammaproteobacteria</taxon>
        <taxon>Vibrionales</taxon>
        <taxon>Vibrionaceae</taxon>
        <taxon>Vibrio</taxon>
    </lineage>
</organism>
<evidence type="ECO:0000313" key="2">
    <source>
        <dbReference type="EMBL" id="MBM7036003.1"/>
    </source>
</evidence>
<sequence length="170" mass="19085">MFRYISTITISCMLFFAPSLSASQINDEPLELHWLDLIPPEERHSFPSMTQVAPHDESTSLAAQQSKIGNVRPELNNHKVKLPGFVIPLEGDNVMITEFLLVPFVGACIHVPPPPPNQIIYVKFPQGAPIYELWDVVYVVGTLKTETINHELAETAYVIEGDALEVYDNR</sequence>
<dbReference type="EMBL" id="JAFEUM010000002">
    <property type="protein sequence ID" value="MBM7036003.1"/>
    <property type="molecule type" value="Genomic_DNA"/>
</dbReference>
<keyword evidence="1" id="KW-0732">Signal</keyword>
<protein>
    <submittedName>
        <fullName evidence="2">DUF3299 domain-containing protein</fullName>
    </submittedName>
</protein>
<evidence type="ECO:0000256" key="1">
    <source>
        <dbReference type="SAM" id="SignalP"/>
    </source>
</evidence>
<proteinExistence type="predicted"/>
<dbReference type="Proteomes" id="UP000809621">
    <property type="component" value="Unassembled WGS sequence"/>
</dbReference>
<comment type="caution">
    <text evidence="2">The sequence shown here is derived from an EMBL/GenBank/DDBJ whole genome shotgun (WGS) entry which is preliminary data.</text>
</comment>
<keyword evidence="3" id="KW-1185">Reference proteome</keyword>
<dbReference type="Pfam" id="PF11736">
    <property type="entry name" value="DUF3299"/>
    <property type="match status" value="1"/>
</dbReference>
<dbReference type="InterPro" id="IPR021727">
    <property type="entry name" value="DUF3299"/>
</dbReference>
<name>A0ABS2HEJ6_9VIBR</name>
<evidence type="ECO:0000313" key="3">
    <source>
        <dbReference type="Proteomes" id="UP000809621"/>
    </source>
</evidence>
<accession>A0ABS2HEJ6</accession>
<dbReference type="Gene3D" id="2.40.50.870">
    <property type="entry name" value="Protein of unknown function (DUF3299)"/>
    <property type="match status" value="1"/>
</dbReference>
<feature type="chain" id="PRO_5045323079" evidence="1">
    <location>
        <begin position="23"/>
        <end position="170"/>
    </location>
</feature>
<dbReference type="RefSeq" id="WP_205157614.1">
    <property type="nucleotide sequence ID" value="NZ_JAFEUM010000002.1"/>
</dbReference>
<reference evidence="2 3" key="1">
    <citation type="submission" date="2021-02" db="EMBL/GenBank/DDBJ databases">
        <authorList>
            <person name="Park J.-S."/>
        </authorList>
    </citation>
    <scope>NUCLEOTIDE SEQUENCE [LARGE SCALE GENOMIC DNA]</scope>
    <source>
        <strain evidence="2 3">188UL20-2</strain>
    </source>
</reference>
<gene>
    <name evidence="2" type="ORF">JQC93_06230</name>
</gene>
<feature type="signal peptide" evidence="1">
    <location>
        <begin position="1"/>
        <end position="22"/>
    </location>
</feature>